<dbReference type="EMBL" id="RHLK01000002">
    <property type="protein sequence ID" value="MVO98840.1"/>
    <property type="molecule type" value="Genomic_DNA"/>
</dbReference>
<dbReference type="Gene3D" id="1.20.1560.10">
    <property type="entry name" value="ABC transporter type 1, transmembrane domain"/>
    <property type="match status" value="1"/>
</dbReference>
<keyword evidence="7 13" id="KW-0067">ATP-binding</keyword>
<keyword evidence="6" id="KW-0788">Thiol protease</keyword>
<dbReference type="Gene3D" id="3.40.50.300">
    <property type="entry name" value="P-loop containing nucleotide triphosphate hydrolases"/>
    <property type="match status" value="1"/>
</dbReference>
<keyword evidence="4 10" id="KW-0812">Transmembrane</keyword>
<dbReference type="GO" id="GO:0008234">
    <property type="term" value="F:cysteine-type peptidase activity"/>
    <property type="evidence" value="ECO:0007669"/>
    <property type="project" value="UniProtKB-KW"/>
</dbReference>
<keyword evidence="5" id="KW-0547">Nucleotide-binding</keyword>
<evidence type="ECO:0000256" key="4">
    <source>
        <dbReference type="ARBA" id="ARBA00022692"/>
    </source>
</evidence>
<comment type="caution">
    <text evidence="13">The sequence shown here is derived from an EMBL/GenBank/DDBJ whole genome shotgun (WGS) entry which is preliminary data.</text>
</comment>
<dbReference type="PANTHER" id="PTHR43394:SF1">
    <property type="entry name" value="ATP-BINDING CASSETTE SUB-FAMILY B MEMBER 10, MITOCHONDRIAL"/>
    <property type="match status" value="1"/>
</dbReference>
<dbReference type="FunFam" id="3.40.50.300:FF:000299">
    <property type="entry name" value="ABC transporter ATP-binding protein/permease"/>
    <property type="match status" value="1"/>
</dbReference>
<dbReference type="OrthoDB" id="9806127at2"/>
<dbReference type="GO" id="GO:0016887">
    <property type="term" value="F:ATP hydrolysis activity"/>
    <property type="evidence" value="ECO:0007669"/>
    <property type="project" value="InterPro"/>
</dbReference>
<dbReference type="SUPFAM" id="SSF90123">
    <property type="entry name" value="ABC transporter transmembrane region"/>
    <property type="match status" value="1"/>
</dbReference>
<feature type="transmembrane region" description="Helical" evidence="10">
    <location>
        <begin position="253"/>
        <end position="272"/>
    </location>
</feature>
<dbReference type="Pfam" id="PF00664">
    <property type="entry name" value="ABC_membrane"/>
    <property type="match status" value="1"/>
</dbReference>
<dbReference type="Pfam" id="PF00005">
    <property type="entry name" value="ABC_tran"/>
    <property type="match status" value="1"/>
</dbReference>
<dbReference type="PROSITE" id="PS50929">
    <property type="entry name" value="ABC_TM1F"/>
    <property type="match status" value="1"/>
</dbReference>
<dbReference type="GO" id="GO:0015421">
    <property type="term" value="F:ABC-type oligopeptide transporter activity"/>
    <property type="evidence" value="ECO:0007669"/>
    <property type="project" value="TreeGrafter"/>
</dbReference>
<reference evidence="13 14" key="1">
    <citation type="journal article" date="2019" name="Microorganisms">
        <title>Paenibacillus lutrae sp. nov., A Chitinolytic Species Isolated from A River Otter in Castril Natural Park, Granada, Spain.</title>
        <authorList>
            <person name="Rodriguez M."/>
            <person name="Reina J.C."/>
            <person name="Bejar V."/>
            <person name="Llamas I."/>
        </authorList>
    </citation>
    <scope>NUCLEOTIDE SEQUENCE [LARGE SCALE GENOMIC DNA]</scope>
    <source>
        <strain evidence="13 14">N10</strain>
    </source>
</reference>
<keyword evidence="3" id="KW-1003">Cell membrane</keyword>
<evidence type="ECO:0000256" key="9">
    <source>
        <dbReference type="ARBA" id="ARBA00023136"/>
    </source>
</evidence>
<evidence type="ECO:0000256" key="1">
    <source>
        <dbReference type="ARBA" id="ARBA00004651"/>
    </source>
</evidence>
<dbReference type="PROSITE" id="PS50893">
    <property type="entry name" value="ABC_TRANSPORTER_2"/>
    <property type="match status" value="1"/>
</dbReference>
<feature type="transmembrane region" description="Helical" evidence="10">
    <location>
        <begin position="58"/>
        <end position="81"/>
    </location>
</feature>
<proteinExistence type="predicted"/>
<evidence type="ECO:0000256" key="3">
    <source>
        <dbReference type="ARBA" id="ARBA00022475"/>
    </source>
</evidence>
<keyword evidence="8 10" id="KW-1133">Transmembrane helix</keyword>
<feature type="transmembrane region" description="Helical" evidence="10">
    <location>
        <begin position="164"/>
        <end position="182"/>
    </location>
</feature>
<dbReference type="InterPro" id="IPR017871">
    <property type="entry name" value="ABC_transporter-like_CS"/>
</dbReference>
<name>A0A7X3FFU5_9BACL</name>
<evidence type="ECO:0000313" key="13">
    <source>
        <dbReference type="EMBL" id="MVO98840.1"/>
    </source>
</evidence>
<dbReference type="AlphaFoldDB" id="A0A7X3FFU5"/>
<keyword evidence="14" id="KW-1185">Reference proteome</keyword>
<evidence type="ECO:0000256" key="2">
    <source>
        <dbReference type="ARBA" id="ARBA00022448"/>
    </source>
</evidence>
<evidence type="ECO:0000259" key="12">
    <source>
        <dbReference type="PROSITE" id="PS50929"/>
    </source>
</evidence>
<evidence type="ECO:0000259" key="11">
    <source>
        <dbReference type="PROSITE" id="PS50893"/>
    </source>
</evidence>
<comment type="subcellular location">
    <subcellularLocation>
        <location evidence="1">Cell membrane</location>
        <topology evidence="1">Multi-pass membrane protein</topology>
    </subcellularLocation>
</comment>
<evidence type="ECO:0000256" key="6">
    <source>
        <dbReference type="ARBA" id="ARBA00022807"/>
    </source>
</evidence>
<accession>A0A7X3FFU5</accession>
<protein>
    <submittedName>
        <fullName evidence="13">ATP-binding cassette domain-containing protein</fullName>
    </submittedName>
</protein>
<dbReference type="SUPFAM" id="SSF52540">
    <property type="entry name" value="P-loop containing nucleoside triphosphate hydrolases"/>
    <property type="match status" value="1"/>
</dbReference>
<evidence type="ECO:0000256" key="10">
    <source>
        <dbReference type="SAM" id="Phobius"/>
    </source>
</evidence>
<organism evidence="13 14">
    <name type="scientific">Paenibacillus lutrae</name>
    <dbReference type="NCBI Taxonomy" id="2078573"/>
    <lineage>
        <taxon>Bacteria</taxon>
        <taxon>Bacillati</taxon>
        <taxon>Bacillota</taxon>
        <taxon>Bacilli</taxon>
        <taxon>Bacillales</taxon>
        <taxon>Paenibacillaceae</taxon>
        <taxon>Paenibacillus</taxon>
    </lineage>
</organism>
<dbReference type="InterPro" id="IPR036640">
    <property type="entry name" value="ABC1_TM_sf"/>
</dbReference>
<dbReference type="InterPro" id="IPR027417">
    <property type="entry name" value="P-loop_NTPase"/>
</dbReference>
<keyword evidence="2" id="KW-0813">Transport</keyword>
<dbReference type="PANTHER" id="PTHR43394">
    <property type="entry name" value="ATP-DEPENDENT PERMEASE MDL1, MITOCHONDRIAL"/>
    <property type="match status" value="1"/>
</dbReference>
<dbReference type="InterPro" id="IPR011527">
    <property type="entry name" value="ABC1_TM_dom"/>
</dbReference>
<dbReference type="InterPro" id="IPR039421">
    <property type="entry name" value="Type_1_exporter"/>
</dbReference>
<dbReference type="GO" id="GO:0005524">
    <property type="term" value="F:ATP binding"/>
    <property type="evidence" value="ECO:0007669"/>
    <property type="project" value="UniProtKB-KW"/>
</dbReference>
<dbReference type="InterPro" id="IPR003593">
    <property type="entry name" value="AAA+_ATPase"/>
</dbReference>
<feature type="domain" description="ABC transmembrane type-1" evidence="12">
    <location>
        <begin position="26"/>
        <end position="307"/>
    </location>
</feature>
<feature type="transmembrane region" description="Helical" evidence="10">
    <location>
        <begin position="278"/>
        <end position="298"/>
    </location>
</feature>
<feature type="domain" description="ABC transporter" evidence="11">
    <location>
        <begin position="341"/>
        <end position="575"/>
    </location>
</feature>
<dbReference type="CDD" id="cd07346">
    <property type="entry name" value="ABC_6TM_exporters"/>
    <property type="match status" value="1"/>
</dbReference>
<dbReference type="GO" id="GO:0005886">
    <property type="term" value="C:plasma membrane"/>
    <property type="evidence" value="ECO:0007669"/>
    <property type="project" value="UniProtKB-SubCell"/>
</dbReference>
<evidence type="ECO:0000256" key="8">
    <source>
        <dbReference type="ARBA" id="ARBA00022989"/>
    </source>
</evidence>
<dbReference type="SMART" id="SM00382">
    <property type="entry name" value="AAA"/>
    <property type="match status" value="1"/>
</dbReference>
<evidence type="ECO:0000313" key="14">
    <source>
        <dbReference type="Proteomes" id="UP000490800"/>
    </source>
</evidence>
<feature type="transmembrane region" description="Helical" evidence="10">
    <location>
        <begin position="25"/>
        <end position="46"/>
    </location>
</feature>
<evidence type="ECO:0000256" key="5">
    <source>
        <dbReference type="ARBA" id="ARBA00022741"/>
    </source>
</evidence>
<dbReference type="InterPro" id="IPR003439">
    <property type="entry name" value="ABC_transporter-like_ATP-bd"/>
</dbReference>
<keyword evidence="6" id="KW-0645">Protease</keyword>
<sequence>MWTKIPILPYFRLVGPYLKQHKRDLVLLVLLLILSIGAQITIPWLLKTYFDSPSDASLQSLLLLIGLIMVLGTAYQLLVLVSDYIGEHVGWSAANRLRSRLMRHCLSQDISFFHRYNPGELLDRVDGAVNGLAEFFYKFVVRFTNNVVLLLVALGLLYTIHWSIGAVMTAFIGLAAVVYYRLRDYALPYWVRVGEMSSAFFGFIGEQLTNTEDTRSSGASGYAMGRLKTLLRNWFPLHMEAGYAFSVMWMQSMMLLGLSTILTFAVSAWLWHTGTVSAGTLYMLMLYAVMLVGPIDTIRIELGALQRASANIERIRQLFDIRPAIEEGAGEEVLQEGPLSAEFREVTFGYSPHEPVLHGIGLRLAAGQSLGIVGRTGSGKSSLARLLLRLYDPQQGSVLLDGTDIRRVKLTQLRQRVGIVTQDVQIFKGSVRDNLTFFNPAVPDDKIEAVLEDLGLASWYAELPEKLDTQLEAGGGGLSAGEAQLLAFARVFLKEPGLVILDEASSRLDPVTEEKLEQAVRKLLSGRTAIVIAHRLQTLRHVDRILVVEDGRIIEHDSQAALLENPDSRYSQLLRQSFRNSSR</sequence>
<keyword evidence="9 10" id="KW-0472">Membrane</keyword>
<gene>
    <name evidence="13" type="ORF">EDM21_04790</name>
</gene>
<dbReference type="PROSITE" id="PS00211">
    <property type="entry name" value="ABC_TRANSPORTER_1"/>
    <property type="match status" value="1"/>
</dbReference>
<keyword evidence="6" id="KW-0378">Hydrolase</keyword>
<evidence type="ECO:0000256" key="7">
    <source>
        <dbReference type="ARBA" id="ARBA00022840"/>
    </source>
</evidence>
<dbReference type="Proteomes" id="UP000490800">
    <property type="component" value="Unassembled WGS sequence"/>
</dbReference>
<dbReference type="RefSeq" id="WP_157333349.1">
    <property type="nucleotide sequence ID" value="NZ_RHLK01000002.1"/>
</dbReference>